<organism evidence="1 2">
    <name type="scientific">Kineococcus rhizosphaerae</name>
    <dbReference type="NCBI Taxonomy" id="559628"/>
    <lineage>
        <taxon>Bacteria</taxon>
        <taxon>Bacillati</taxon>
        <taxon>Actinomycetota</taxon>
        <taxon>Actinomycetes</taxon>
        <taxon>Kineosporiales</taxon>
        <taxon>Kineosporiaceae</taxon>
        <taxon>Kineococcus</taxon>
    </lineage>
</organism>
<name>A0A2T0QXR2_9ACTN</name>
<proteinExistence type="predicted"/>
<reference evidence="1 2" key="1">
    <citation type="submission" date="2018-03" db="EMBL/GenBank/DDBJ databases">
        <title>Genomic Encyclopedia of Archaeal and Bacterial Type Strains, Phase II (KMG-II): from individual species to whole genera.</title>
        <authorList>
            <person name="Goeker M."/>
        </authorList>
    </citation>
    <scope>NUCLEOTIDE SEQUENCE [LARGE SCALE GENOMIC DNA]</scope>
    <source>
        <strain evidence="1 2">DSM 19711</strain>
    </source>
</reference>
<dbReference type="Pfam" id="PF10094">
    <property type="entry name" value="DUF2332"/>
    <property type="match status" value="1"/>
</dbReference>
<keyword evidence="2" id="KW-1185">Reference proteome</keyword>
<evidence type="ECO:0000313" key="1">
    <source>
        <dbReference type="EMBL" id="PRY10770.1"/>
    </source>
</evidence>
<dbReference type="InterPro" id="IPR011200">
    <property type="entry name" value="UCP012608"/>
</dbReference>
<evidence type="ECO:0008006" key="3">
    <source>
        <dbReference type="Google" id="ProtNLM"/>
    </source>
</evidence>
<gene>
    <name evidence="1" type="ORF">CLV37_11534</name>
</gene>
<accession>A0A2T0QXR2</accession>
<protein>
    <recommendedName>
        <fullName evidence="3">DUF2332 family protein</fullName>
    </recommendedName>
</protein>
<dbReference type="AlphaFoldDB" id="A0A2T0QXR2"/>
<comment type="caution">
    <text evidence="1">The sequence shown here is derived from an EMBL/GenBank/DDBJ whole genome shotgun (WGS) entry which is preliminary data.</text>
</comment>
<evidence type="ECO:0000313" key="2">
    <source>
        <dbReference type="Proteomes" id="UP000238083"/>
    </source>
</evidence>
<dbReference type="EMBL" id="PVZF01000015">
    <property type="protein sequence ID" value="PRY10770.1"/>
    <property type="molecule type" value="Genomic_DNA"/>
</dbReference>
<sequence length="329" mass="34032">MSGEAVVSSVPVNDSPLQDEVARVLVASGRAPRTVPAVLAALHHLALAGLAPDLAAAYARRDLAAAGPAALETLQRNGEAVASLTRRRRRELPVQRLAALRPLVADLAHRAGAGAVGLVSFAAGPGLDTHLDRVGITCAGRFAGESASPVQVRAGLVRSAAPPPGDLPGVVSRTVLGVGAPGAEDVRWLHACLPPDGPEPHARLDAALGLLAADPPTWRPGDRLDLLDAALADVPDGALPVVTTCWALSELTVEDRARFLRRLDAAATRRAVAWASVEGVGVAPAVPTSGDRPASGHSVLGITLLTRDSLRSWAVGRCWSRGRQLQWLG</sequence>
<dbReference type="Proteomes" id="UP000238083">
    <property type="component" value="Unassembled WGS sequence"/>
</dbReference>